<evidence type="ECO:0008006" key="3">
    <source>
        <dbReference type="Google" id="ProtNLM"/>
    </source>
</evidence>
<keyword evidence="2" id="KW-1185">Reference proteome</keyword>
<evidence type="ECO:0000313" key="1">
    <source>
        <dbReference type="EMBL" id="MCQ6958972.1"/>
    </source>
</evidence>
<organism evidence="1 2">
    <name type="scientific">Mucilaginibacter aquariorum</name>
    <dbReference type="NCBI Taxonomy" id="2967225"/>
    <lineage>
        <taxon>Bacteria</taxon>
        <taxon>Pseudomonadati</taxon>
        <taxon>Bacteroidota</taxon>
        <taxon>Sphingobacteriia</taxon>
        <taxon>Sphingobacteriales</taxon>
        <taxon>Sphingobacteriaceae</taxon>
        <taxon>Mucilaginibacter</taxon>
    </lineage>
</organism>
<dbReference type="RefSeq" id="WP_256539169.1">
    <property type="nucleotide sequence ID" value="NZ_JANHOH010000002.1"/>
</dbReference>
<proteinExistence type="predicted"/>
<sequence length="126" mass="14101">MKSISKKLQIIVLALIILGTVAACDWGKSTTIINKTDNLSQKIKYSGKIIFNEQQNGIDHISDGGYLEFDENGRGFKAKNDAYGKINYEFDGDSKVNTLSDDQKQFVAHAVKAIIKERAKLRPEHK</sequence>
<dbReference type="PROSITE" id="PS51257">
    <property type="entry name" value="PROKAR_LIPOPROTEIN"/>
    <property type="match status" value="1"/>
</dbReference>
<dbReference type="EMBL" id="JANHOH010000002">
    <property type="protein sequence ID" value="MCQ6958972.1"/>
    <property type="molecule type" value="Genomic_DNA"/>
</dbReference>
<reference evidence="1 2" key="1">
    <citation type="submission" date="2022-07" db="EMBL/GenBank/DDBJ databases">
        <title>Mucilaginibacter sp. JC4.</title>
        <authorList>
            <person name="Le V."/>
            <person name="Ko S.-R."/>
            <person name="Ahn C.-Y."/>
            <person name="Oh H.-M."/>
        </authorList>
    </citation>
    <scope>NUCLEOTIDE SEQUENCE [LARGE SCALE GENOMIC DNA]</scope>
    <source>
        <strain evidence="1 2">JC4</strain>
    </source>
</reference>
<gene>
    <name evidence="1" type="ORF">NPE20_13435</name>
</gene>
<name>A0ABT1T376_9SPHI</name>
<evidence type="ECO:0000313" key="2">
    <source>
        <dbReference type="Proteomes" id="UP001204376"/>
    </source>
</evidence>
<accession>A0ABT1T376</accession>
<comment type="caution">
    <text evidence="1">The sequence shown here is derived from an EMBL/GenBank/DDBJ whole genome shotgun (WGS) entry which is preliminary data.</text>
</comment>
<protein>
    <recommendedName>
        <fullName evidence="3">Lipoprotein</fullName>
    </recommendedName>
</protein>
<dbReference type="Proteomes" id="UP001204376">
    <property type="component" value="Unassembled WGS sequence"/>
</dbReference>